<dbReference type="GO" id="GO:0015833">
    <property type="term" value="P:peptide transport"/>
    <property type="evidence" value="ECO:0007669"/>
    <property type="project" value="TreeGrafter"/>
</dbReference>
<dbReference type="InterPro" id="IPR039424">
    <property type="entry name" value="SBP_5"/>
</dbReference>
<evidence type="ECO:0000256" key="1">
    <source>
        <dbReference type="SAM" id="SignalP"/>
    </source>
</evidence>
<dbReference type="PIRSF" id="PIRSF002741">
    <property type="entry name" value="MppA"/>
    <property type="match status" value="1"/>
</dbReference>
<name>A7BBY9_9ACTO</name>
<evidence type="ECO:0000259" key="2">
    <source>
        <dbReference type="Pfam" id="PF00496"/>
    </source>
</evidence>
<dbReference type="Proteomes" id="UP000003553">
    <property type="component" value="Unassembled WGS sequence"/>
</dbReference>
<evidence type="ECO:0000313" key="3">
    <source>
        <dbReference type="EMBL" id="EDN80713.1"/>
    </source>
</evidence>
<dbReference type="GO" id="GO:0042597">
    <property type="term" value="C:periplasmic space"/>
    <property type="evidence" value="ECO:0007669"/>
    <property type="project" value="UniProtKB-ARBA"/>
</dbReference>
<feature type="chain" id="PRO_5039398520" evidence="1">
    <location>
        <begin position="29"/>
        <end position="529"/>
    </location>
</feature>
<dbReference type="PANTHER" id="PTHR30290:SF83">
    <property type="entry name" value="ABC TRANSPORTER SUBSTRATE-BINDING PROTEIN"/>
    <property type="match status" value="1"/>
</dbReference>
<dbReference type="HOGENOM" id="CLU_017028_7_4_11"/>
<sequence>MRSENMRMRKHFATGAALTAAAAMILTACGGGSSTSTTSTDGGSKASDGPKGTITAGVAYETTDYGPITTSALGMGANWQVLEGLYRFNMADYSVSPALAAGDPEKISDTEYEVKLRDGAKFSDGTPVTAADFVASYERATSEKSIYRQFFTFVDSVEAKDDNTITIKLKHPFANLKERFVNVRVVPASMDEDSLKAKPIGTGPYKYENITATEITAVPNENYTGNEPAKVATLKWQSLKDDSARLAAAIGGTVDIMEAVPASAQDQLKGAGWNVESKPGYGNPFLMFNTQKAPFDKPEVRRAIVKAVDKQKLISSSLEGQAVEATSFLPEANPAYKKPSTDLSYDKDAAAKLLSDAGVSGLEVNLVSTDHPWVLSLVPQIKSDLEALGLKVNHTQMASSDLYANVTDVDNPTYDIVLAPGDPSVFGTDPGIIISWWNGDNVWTKKRDGWQASDPESFNKLQSIMDEAVQLDGDAAKAKWGEAQDLLAEKTVIFPLVFRNMITGSNPQKVEGFQPISSTGLQLLGVSAK</sequence>
<reference evidence="3" key="2">
    <citation type="submission" date="2015-05" db="EMBL/GenBank/DDBJ databases">
        <title>Draft genome sequence of Actinomyces odontolyticus (ATCC 17982).</title>
        <authorList>
            <person name="Sudarsanam P."/>
            <person name="Ley R."/>
            <person name="Guruge J."/>
            <person name="Turnbaugh P.J."/>
            <person name="Mahowald M."/>
            <person name="Liep D."/>
            <person name="Gordon J."/>
        </authorList>
    </citation>
    <scope>NUCLEOTIDE SEQUENCE</scope>
    <source>
        <strain evidence="3">ATCC 17982</strain>
    </source>
</reference>
<dbReference type="CDD" id="cd00995">
    <property type="entry name" value="PBP2_NikA_DppA_OppA_like"/>
    <property type="match status" value="1"/>
</dbReference>
<dbReference type="GO" id="GO:0043190">
    <property type="term" value="C:ATP-binding cassette (ABC) transporter complex"/>
    <property type="evidence" value="ECO:0007669"/>
    <property type="project" value="InterPro"/>
</dbReference>
<dbReference type="PANTHER" id="PTHR30290">
    <property type="entry name" value="PERIPLASMIC BINDING COMPONENT OF ABC TRANSPORTER"/>
    <property type="match status" value="1"/>
</dbReference>
<reference evidence="3" key="1">
    <citation type="submission" date="2007-04" db="EMBL/GenBank/DDBJ databases">
        <authorList>
            <person name="Fulton L."/>
            <person name="Clifton S."/>
            <person name="Fulton B."/>
            <person name="Xu J."/>
            <person name="Minx P."/>
            <person name="Pepin K.H."/>
            <person name="Johnson M."/>
            <person name="Thiruvilangam P."/>
            <person name="Bhonagiri V."/>
            <person name="Nash W.E."/>
            <person name="Mardis E.R."/>
            <person name="Wilson R.K."/>
        </authorList>
    </citation>
    <scope>NUCLEOTIDE SEQUENCE [LARGE SCALE GENOMIC DNA]</scope>
    <source>
        <strain evidence="3">ATCC 17982</strain>
    </source>
</reference>
<gene>
    <name evidence="3" type="ORF">ACTODO_01163</name>
</gene>
<evidence type="ECO:0000313" key="4">
    <source>
        <dbReference type="Proteomes" id="UP000003553"/>
    </source>
</evidence>
<dbReference type="AlphaFoldDB" id="A7BBY9"/>
<feature type="signal peptide" evidence="1">
    <location>
        <begin position="1"/>
        <end position="28"/>
    </location>
</feature>
<accession>A7BBY9</accession>
<proteinExistence type="predicted"/>
<dbReference type="GO" id="GO:1904680">
    <property type="term" value="F:peptide transmembrane transporter activity"/>
    <property type="evidence" value="ECO:0007669"/>
    <property type="project" value="TreeGrafter"/>
</dbReference>
<keyword evidence="4" id="KW-1185">Reference proteome</keyword>
<dbReference type="InterPro" id="IPR030678">
    <property type="entry name" value="Peptide/Ni-bd"/>
</dbReference>
<dbReference type="SUPFAM" id="SSF53850">
    <property type="entry name" value="Periplasmic binding protein-like II"/>
    <property type="match status" value="1"/>
</dbReference>
<organism evidence="3 4">
    <name type="scientific">Schaalia dentiphila ATCC 17982</name>
    <dbReference type="NCBI Taxonomy" id="411466"/>
    <lineage>
        <taxon>Bacteria</taxon>
        <taxon>Bacillati</taxon>
        <taxon>Actinomycetota</taxon>
        <taxon>Actinomycetes</taxon>
        <taxon>Actinomycetales</taxon>
        <taxon>Actinomycetaceae</taxon>
        <taxon>Schaalia</taxon>
        <taxon>Schaalia dentiphila</taxon>
    </lineage>
</organism>
<dbReference type="Pfam" id="PF00496">
    <property type="entry name" value="SBP_bac_5"/>
    <property type="match status" value="1"/>
</dbReference>
<protein>
    <submittedName>
        <fullName evidence="3">ABC transporter, substrate-binding protein, family 5</fullName>
    </submittedName>
</protein>
<feature type="domain" description="Solute-binding protein family 5" evidence="2">
    <location>
        <begin position="95"/>
        <end position="438"/>
    </location>
</feature>
<dbReference type="InterPro" id="IPR000914">
    <property type="entry name" value="SBP_5_dom"/>
</dbReference>
<dbReference type="eggNOG" id="COG0747">
    <property type="taxonomic scope" value="Bacteria"/>
</dbReference>
<dbReference type="EMBL" id="AAYI02000004">
    <property type="protein sequence ID" value="EDN80713.1"/>
    <property type="molecule type" value="Genomic_DNA"/>
</dbReference>
<dbReference type="Gene3D" id="3.10.105.10">
    <property type="entry name" value="Dipeptide-binding Protein, Domain 3"/>
    <property type="match status" value="1"/>
</dbReference>
<comment type="caution">
    <text evidence="3">The sequence shown here is derived from an EMBL/GenBank/DDBJ whole genome shotgun (WGS) entry which is preliminary data.</text>
</comment>
<dbReference type="PROSITE" id="PS51257">
    <property type="entry name" value="PROKAR_LIPOPROTEIN"/>
    <property type="match status" value="1"/>
</dbReference>
<dbReference type="Gene3D" id="3.40.190.10">
    <property type="entry name" value="Periplasmic binding protein-like II"/>
    <property type="match status" value="1"/>
</dbReference>
<keyword evidence="1" id="KW-0732">Signal</keyword>